<evidence type="ECO:0000313" key="3">
    <source>
        <dbReference type="EMBL" id="CAL5074732.1"/>
    </source>
</evidence>
<evidence type="ECO:0000256" key="1">
    <source>
        <dbReference type="SAM" id="SignalP"/>
    </source>
</evidence>
<evidence type="ECO:0000313" key="4">
    <source>
        <dbReference type="Proteomes" id="UP001497457"/>
    </source>
</evidence>
<reference evidence="4" key="1">
    <citation type="submission" date="2024-06" db="EMBL/GenBank/DDBJ databases">
        <authorList>
            <person name="Ryan C."/>
        </authorList>
    </citation>
    <scope>NUCLEOTIDE SEQUENCE [LARGE SCALE GENOMIC DNA]</scope>
</reference>
<dbReference type="EMBL" id="OZ075115">
    <property type="protein sequence ID" value="CAL5064787.1"/>
    <property type="molecule type" value="Genomic_DNA"/>
</dbReference>
<gene>
    <name evidence="3" type="ORF">URODEC1_LOCUS105374</name>
    <name evidence="2" type="ORF">URODEC1_LOCUS99664</name>
</gene>
<reference evidence="2 4" key="2">
    <citation type="submission" date="2024-10" db="EMBL/GenBank/DDBJ databases">
        <authorList>
            <person name="Ryan C."/>
        </authorList>
    </citation>
    <scope>NUCLEOTIDE SEQUENCE [LARGE SCALE GENOMIC DNA]</scope>
</reference>
<protein>
    <submittedName>
        <fullName evidence="2">Uncharacterized protein</fullName>
    </submittedName>
</protein>
<sequence length="155" mass="16502">MASGAAALKAAAAIAVFSMLVMSLQGDPKTGPPCSYCEFQCNITCGTVAATNCSSACSYTPECYTCLHLAFTAYGECFSNETIYNSVSCCANGCYGSYMTCGPCDFRTVLRARCMDVCDFNNSTCETCKDAVSQQCNADCSRDCSKTCVKNDKGW</sequence>
<dbReference type="EMBL" id="OZ075116">
    <property type="protein sequence ID" value="CAL5074732.1"/>
    <property type="molecule type" value="Genomic_DNA"/>
</dbReference>
<organism evidence="2 4">
    <name type="scientific">Urochloa decumbens</name>
    <dbReference type="NCBI Taxonomy" id="240449"/>
    <lineage>
        <taxon>Eukaryota</taxon>
        <taxon>Viridiplantae</taxon>
        <taxon>Streptophyta</taxon>
        <taxon>Embryophyta</taxon>
        <taxon>Tracheophyta</taxon>
        <taxon>Spermatophyta</taxon>
        <taxon>Magnoliopsida</taxon>
        <taxon>Liliopsida</taxon>
        <taxon>Poales</taxon>
        <taxon>Poaceae</taxon>
        <taxon>PACMAD clade</taxon>
        <taxon>Panicoideae</taxon>
        <taxon>Panicodae</taxon>
        <taxon>Paniceae</taxon>
        <taxon>Melinidinae</taxon>
        <taxon>Urochloa</taxon>
    </lineage>
</organism>
<feature type="signal peptide" evidence="1">
    <location>
        <begin position="1"/>
        <end position="26"/>
    </location>
</feature>
<accession>A0ABC9EYW4</accession>
<name>A0ABC9EYW4_9POAL</name>
<dbReference type="AlphaFoldDB" id="A0ABC9EYW4"/>
<evidence type="ECO:0000313" key="2">
    <source>
        <dbReference type="EMBL" id="CAL5064787.1"/>
    </source>
</evidence>
<keyword evidence="4" id="KW-1185">Reference proteome</keyword>
<dbReference type="Proteomes" id="UP001497457">
    <property type="component" value="Chromosome 5rd"/>
</dbReference>
<proteinExistence type="predicted"/>
<dbReference type="Proteomes" id="UP001497457">
    <property type="component" value="Chromosome 6rd"/>
</dbReference>
<keyword evidence="1" id="KW-0732">Signal</keyword>
<feature type="chain" id="PRO_5044721894" evidence="1">
    <location>
        <begin position="27"/>
        <end position="155"/>
    </location>
</feature>